<keyword evidence="10" id="KW-1185">Reference proteome</keyword>
<dbReference type="InterPro" id="IPR011990">
    <property type="entry name" value="TPR-like_helical_dom_sf"/>
</dbReference>
<keyword evidence="5" id="KW-0802">TPR repeat</keyword>
<dbReference type="GO" id="GO:0016301">
    <property type="term" value="F:kinase activity"/>
    <property type="evidence" value="ECO:0007669"/>
    <property type="project" value="UniProtKB-KW"/>
</dbReference>
<dbReference type="SMART" id="SM00220">
    <property type="entry name" value="S_TKc"/>
    <property type="match status" value="1"/>
</dbReference>
<dbReference type="Pfam" id="PF14559">
    <property type="entry name" value="TPR_19"/>
    <property type="match status" value="1"/>
</dbReference>
<keyword evidence="3 9" id="KW-0418">Kinase</keyword>
<dbReference type="SUPFAM" id="SSF56112">
    <property type="entry name" value="Protein kinase-like (PK-like)"/>
    <property type="match status" value="1"/>
</dbReference>
<evidence type="ECO:0000256" key="2">
    <source>
        <dbReference type="ARBA" id="ARBA00022741"/>
    </source>
</evidence>
<dbReference type="CDD" id="cd14014">
    <property type="entry name" value="STKc_PknB_like"/>
    <property type="match status" value="1"/>
</dbReference>
<dbReference type="EMBL" id="JBHPEI010000085">
    <property type="protein sequence ID" value="MFC1800201.1"/>
    <property type="molecule type" value="Genomic_DNA"/>
</dbReference>
<feature type="repeat" description="TPR" evidence="5">
    <location>
        <begin position="632"/>
        <end position="665"/>
    </location>
</feature>
<keyword evidence="4 6" id="KW-0067">ATP-binding</keyword>
<evidence type="ECO:0000256" key="3">
    <source>
        <dbReference type="ARBA" id="ARBA00022777"/>
    </source>
</evidence>
<protein>
    <submittedName>
        <fullName evidence="9">Protein kinase</fullName>
    </submittedName>
</protein>
<evidence type="ECO:0000313" key="9">
    <source>
        <dbReference type="EMBL" id="MFC1800201.1"/>
    </source>
</evidence>
<keyword evidence="1" id="KW-0808">Transferase</keyword>
<evidence type="ECO:0000313" key="10">
    <source>
        <dbReference type="Proteomes" id="UP001594288"/>
    </source>
</evidence>
<evidence type="ECO:0000259" key="8">
    <source>
        <dbReference type="PROSITE" id="PS50011"/>
    </source>
</evidence>
<dbReference type="Pfam" id="PF00069">
    <property type="entry name" value="Pkinase"/>
    <property type="match status" value="1"/>
</dbReference>
<reference evidence="9 10" key="1">
    <citation type="submission" date="2024-09" db="EMBL/GenBank/DDBJ databases">
        <authorList>
            <person name="D'Angelo T."/>
        </authorList>
    </citation>
    <scope>NUCLEOTIDE SEQUENCE [LARGE SCALE GENOMIC DNA]</scope>
    <source>
        <strain evidence="9">SAG AM-311-F02</strain>
    </source>
</reference>
<dbReference type="InterPro" id="IPR017441">
    <property type="entry name" value="Protein_kinase_ATP_BS"/>
</dbReference>
<evidence type="ECO:0000256" key="7">
    <source>
        <dbReference type="SAM" id="Coils"/>
    </source>
</evidence>
<dbReference type="InterPro" id="IPR011009">
    <property type="entry name" value="Kinase-like_dom_sf"/>
</dbReference>
<feature type="coiled-coil region" evidence="7">
    <location>
        <begin position="266"/>
        <end position="300"/>
    </location>
</feature>
<organism evidence="9 10">
    <name type="scientific">Eiseniibacteriota bacterium</name>
    <dbReference type="NCBI Taxonomy" id="2212470"/>
    <lineage>
        <taxon>Bacteria</taxon>
        <taxon>Candidatus Eiseniibacteriota</taxon>
    </lineage>
</organism>
<dbReference type="PROSITE" id="PS00107">
    <property type="entry name" value="PROTEIN_KINASE_ATP"/>
    <property type="match status" value="1"/>
</dbReference>
<dbReference type="SMART" id="SM00028">
    <property type="entry name" value="TPR"/>
    <property type="match status" value="5"/>
</dbReference>
<evidence type="ECO:0000256" key="1">
    <source>
        <dbReference type="ARBA" id="ARBA00022679"/>
    </source>
</evidence>
<keyword evidence="2 6" id="KW-0547">Nucleotide-binding</keyword>
<dbReference type="Gene3D" id="1.25.40.10">
    <property type="entry name" value="Tetratricopeptide repeat domain"/>
    <property type="match status" value="2"/>
</dbReference>
<evidence type="ECO:0000256" key="4">
    <source>
        <dbReference type="ARBA" id="ARBA00022840"/>
    </source>
</evidence>
<accession>A0ABV6YQ55</accession>
<feature type="repeat" description="TPR" evidence="5">
    <location>
        <begin position="564"/>
        <end position="597"/>
    </location>
</feature>
<dbReference type="PROSITE" id="PS50005">
    <property type="entry name" value="TPR"/>
    <property type="match status" value="2"/>
</dbReference>
<dbReference type="Gene3D" id="3.40.50.10610">
    <property type="entry name" value="ABC-type transport auxiliary lipoprotein component"/>
    <property type="match status" value="1"/>
</dbReference>
<dbReference type="InterPro" id="IPR019734">
    <property type="entry name" value="TPR_rpt"/>
</dbReference>
<evidence type="ECO:0000256" key="5">
    <source>
        <dbReference type="PROSITE-ProRule" id="PRU00339"/>
    </source>
</evidence>
<dbReference type="Proteomes" id="UP001594288">
    <property type="component" value="Unassembled WGS sequence"/>
</dbReference>
<gene>
    <name evidence="9" type="ORF">ACFL2Z_04765</name>
</gene>
<feature type="domain" description="Protein kinase" evidence="8">
    <location>
        <begin position="28"/>
        <end position="290"/>
    </location>
</feature>
<proteinExistence type="predicted"/>
<dbReference type="Gene3D" id="1.10.510.10">
    <property type="entry name" value="Transferase(Phosphotransferase) domain 1"/>
    <property type="match status" value="1"/>
</dbReference>
<dbReference type="Gene3D" id="3.30.200.20">
    <property type="entry name" value="Phosphorylase Kinase, domain 1"/>
    <property type="match status" value="1"/>
</dbReference>
<dbReference type="PANTHER" id="PTHR43289:SF34">
    <property type="entry name" value="SERINE_THREONINE-PROTEIN KINASE YBDM-RELATED"/>
    <property type="match status" value="1"/>
</dbReference>
<dbReference type="PANTHER" id="PTHR43289">
    <property type="entry name" value="MITOGEN-ACTIVATED PROTEIN KINASE KINASE KINASE 20-RELATED"/>
    <property type="match status" value="1"/>
</dbReference>
<evidence type="ECO:0000256" key="6">
    <source>
        <dbReference type="PROSITE-ProRule" id="PRU10141"/>
    </source>
</evidence>
<dbReference type="SUPFAM" id="SSF48452">
    <property type="entry name" value="TPR-like"/>
    <property type="match status" value="2"/>
</dbReference>
<sequence>MTPKSDEGGFEETRSFKVLAPGTPISHYKIIEKIGEGGMGVVYKAADTKLNRTVALKFLPPRLLCDSEAKERFEHEARAASAPNHHNIATIYEIDEVDDRCFISMEYLEGGSLKELLKDKELSMKEILDLALQICEGLSAAHESGTVHRDLKPDNIMLTKRGRAKITDFGLAKLKGVTGLTREGTTLGTLQYMSPEQVEGAGIDHRSDIFSFGVVLYEMVTGQPPFKGDNQAAVIHSILTRDPEPMGPSRRGLPSGIERIIAKALAKQVDSRYQSAEDMLADLRRAKDTLAREKSEAGRQALELRPSIAVLPFTNLSADPDQEYFCDGMAEEIINVLTHVEGLRVVARTSAFAFKGRSGDIREIGKQLDVESVLEGSVRKAGTRVRITAQLVSVADGYHIWSEKFDREMQDIFGIQDEISLAIVDRLRVKLLGKHKAELTKHHTENLEAYHLYLKGRYFWNRRTGGALEKSVGCFEQAIEKDPAYAFAYFGLADAYHILYMHGLSPLKEAYPKAKRAVLRALELDDSLAGAHTSMAEIKRTFENDPEGAEQEFRRAIELSPGYATAHHWYSIMLVDIGRFEEAVEEGGRALELDPLSTIIKLHVAQLRSSAWDWDGAEEMYRHALEIDAANENILVAYALFLARMERREEAVSIINRALELAPDSPWIKGFYMAVLYYAREFDESIEVGLKLLGLTPVFPVVPLMIGACYIMKGMYEEALAVLGKARELLSEEHTPAYLFADLTESFYGFALAKAGKRNEAQEVLAGLLEKSRRAYVTPYVIGLLHLALDDIDSYFDWLERASQEHDRWLDFIRVDPLIDDIRSDPRYNVLLKKMGLSE</sequence>
<keyword evidence="7" id="KW-0175">Coiled coil</keyword>
<dbReference type="PROSITE" id="PS50011">
    <property type="entry name" value="PROTEIN_KINASE_DOM"/>
    <property type="match status" value="1"/>
</dbReference>
<feature type="binding site" evidence="6">
    <location>
        <position position="57"/>
    </location>
    <ligand>
        <name>ATP</name>
        <dbReference type="ChEBI" id="CHEBI:30616"/>
    </ligand>
</feature>
<name>A0ABV6YQ55_UNCEI</name>
<dbReference type="InterPro" id="IPR000719">
    <property type="entry name" value="Prot_kinase_dom"/>
</dbReference>
<comment type="caution">
    <text evidence="9">The sequence shown here is derived from an EMBL/GenBank/DDBJ whole genome shotgun (WGS) entry which is preliminary data.</text>
</comment>